<protein>
    <recommendedName>
        <fullName evidence="3">RidA family protein</fullName>
    </recommendedName>
</protein>
<dbReference type="GO" id="GO:0005829">
    <property type="term" value="C:cytosol"/>
    <property type="evidence" value="ECO:0007669"/>
    <property type="project" value="TreeGrafter"/>
</dbReference>
<evidence type="ECO:0000313" key="1">
    <source>
        <dbReference type="EMBL" id="WVW79627.1"/>
    </source>
</evidence>
<name>A0AAJ8K2L3_9TREE</name>
<reference evidence="1" key="2">
    <citation type="submission" date="2024-02" db="EMBL/GenBank/DDBJ databases">
        <title>Comparative genomics of Cryptococcus and Kwoniella reveals pathogenesis evolution and contrasting modes of karyotype evolution via chromosome fusion or intercentromeric recombination.</title>
        <authorList>
            <person name="Coelho M.A."/>
            <person name="David-Palma M."/>
            <person name="Shea T."/>
            <person name="Bowers K."/>
            <person name="McGinley-Smith S."/>
            <person name="Mohammad A.W."/>
            <person name="Gnirke A."/>
            <person name="Yurkov A.M."/>
            <person name="Nowrousian M."/>
            <person name="Sun S."/>
            <person name="Cuomo C.A."/>
            <person name="Heitman J."/>
        </authorList>
    </citation>
    <scope>NUCLEOTIDE SEQUENCE</scope>
    <source>
        <strain evidence="1">CBS 10118</strain>
    </source>
</reference>
<dbReference type="KEGG" id="kbi:90824334"/>
<evidence type="ECO:0008006" key="3">
    <source>
        <dbReference type="Google" id="ProtNLM"/>
    </source>
</evidence>
<dbReference type="GeneID" id="90824334"/>
<dbReference type="SUPFAM" id="SSF55298">
    <property type="entry name" value="YjgF-like"/>
    <property type="match status" value="1"/>
</dbReference>
<dbReference type="RefSeq" id="XP_065725384.1">
    <property type="nucleotide sequence ID" value="XM_065869312.1"/>
</dbReference>
<dbReference type="AlphaFoldDB" id="A0AAJ8K2L3"/>
<proteinExistence type="predicted"/>
<dbReference type="PANTHER" id="PTHR11803">
    <property type="entry name" value="2-IMINOBUTANOATE/2-IMINOPROPANOATE DEAMINASE RIDA"/>
    <property type="match status" value="1"/>
</dbReference>
<dbReference type="GO" id="GO:0019239">
    <property type="term" value="F:deaminase activity"/>
    <property type="evidence" value="ECO:0007669"/>
    <property type="project" value="TreeGrafter"/>
</dbReference>
<dbReference type="InterPro" id="IPR006175">
    <property type="entry name" value="YjgF/YER057c/UK114"/>
</dbReference>
<dbReference type="GO" id="GO:0005739">
    <property type="term" value="C:mitochondrion"/>
    <property type="evidence" value="ECO:0007669"/>
    <property type="project" value="TreeGrafter"/>
</dbReference>
<dbReference type="InterPro" id="IPR035959">
    <property type="entry name" value="RutC-like_sf"/>
</dbReference>
<keyword evidence="2" id="KW-1185">Reference proteome</keyword>
<accession>A0AAJ8K2L3</accession>
<dbReference type="EMBL" id="CP144541">
    <property type="protein sequence ID" value="WVW79627.1"/>
    <property type="molecule type" value="Genomic_DNA"/>
</dbReference>
<dbReference type="PANTHER" id="PTHR11803:SF42">
    <property type="entry name" value="MMF1"/>
    <property type="match status" value="1"/>
</dbReference>
<sequence>MANTNRQVVGPASIFGRNVVISRGHVYMAGAIGEDEDGKLLTGDIGDRTRGAMRVVERRLATVGLNLSDLVHVTIYLSNYHKDFEAFNIAYAACLPKDAAPPARICIGVADLYEGTDVEISAVAVTRDPLRYSL</sequence>
<organism evidence="1 2">
    <name type="scientific">Kwoniella bestiolae CBS 10118</name>
    <dbReference type="NCBI Taxonomy" id="1296100"/>
    <lineage>
        <taxon>Eukaryota</taxon>
        <taxon>Fungi</taxon>
        <taxon>Dikarya</taxon>
        <taxon>Basidiomycota</taxon>
        <taxon>Agaricomycotina</taxon>
        <taxon>Tremellomycetes</taxon>
        <taxon>Tremellales</taxon>
        <taxon>Cryptococcaceae</taxon>
        <taxon>Kwoniella</taxon>
    </lineage>
</organism>
<evidence type="ECO:0000313" key="2">
    <source>
        <dbReference type="Proteomes" id="UP000092730"/>
    </source>
</evidence>
<dbReference type="Proteomes" id="UP000092730">
    <property type="component" value="Chromosome 1"/>
</dbReference>
<gene>
    <name evidence="1" type="ORF">I302_101596</name>
</gene>
<reference evidence="1" key="1">
    <citation type="submission" date="2013-07" db="EMBL/GenBank/DDBJ databases">
        <authorList>
            <consortium name="The Broad Institute Genome Sequencing Platform"/>
            <person name="Cuomo C."/>
            <person name="Litvintseva A."/>
            <person name="Chen Y."/>
            <person name="Heitman J."/>
            <person name="Sun S."/>
            <person name="Springer D."/>
            <person name="Dromer F."/>
            <person name="Young S.K."/>
            <person name="Zeng Q."/>
            <person name="Gargeya S."/>
            <person name="Fitzgerald M."/>
            <person name="Abouelleil A."/>
            <person name="Alvarado L."/>
            <person name="Berlin A.M."/>
            <person name="Chapman S.B."/>
            <person name="Dewar J."/>
            <person name="Goldberg J."/>
            <person name="Griggs A."/>
            <person name="Gujja S."/>
            <person name="Hansen M."/>
            <person name="Howarth C."/>
            <person name="Imamovic A."/>
            <person name="Larimer J."/>
            <person name="McCowan C."/>
            <person name="Murphy C."/>
            <person name="Pearson M."/>
            <person name="Priest M."/>
            <person name="Roberts A."/>
            <person name="Saif S."/>
            <person name="Shea T."/>
            <person name="Sykes S."/>
            <person name="Wortman J."/>
            <person name="Nusbaum C."/>
            <person name="Birren B."/>
        </authorList>
    </citation>
    <scope>NUCLEOTIDE SEQUENCE</scope>
    <source>
        <strain evidence="1">CBS 10118</strain>
    </source>
</reference>
<dbReference type="CDD" id="cd00448">
    <property type="entry name" value="YjgF_YER057c_UK114_family"/>
    <property type="match status" value="1"/>
</dbReference>
<dbReference type="Gene3D" id="3.30.1330.40">
    <property type="entry name" value="RutC-like"/>
    <property type="match status" value="1"/>
</dbReference>
<dbReference type="Pfam" id="PF01042">
    <property type="entry name" value="Ribonuc_L-PSP"/>
    <property type="match status" value="1"/>
</dbReference>